<feature type="repeat" description="WD" evidence="3">
    <location>
        <begin position="1064"/>
        <end position="1098"/>
    </location>
</feature>
<feature type="repeat" description="WD" evidence="3">
    <location>
        <begin position="654"/>
        <end position="685"/>
    </location>
</feature>
<dbReference type="InterPro" id="IPR019775">
    <property type="entry name" value="WD40_repeat_CS"/>
</dbReference>
<dbReference type="PROSITE" id="PS50294">
    <property type="entry name" value="WD_REPEATS_REGION"/>
    <property type="match status" value="13"/>
</dbReference>
<protein>
    <recommendedName>
        <fullName evidence="4">Anaphase-promoting complex subunit 4-like WD40 domain-containing protein</fullName>
    </recommendedName>
</protein>
<feature type="domain" description="Anaphase-promoting complex subunit 4-like WD40" evidence="4">
    <location>
        <begin position="953"/>
        <end position="1038"/>
    </location>
</feature>
<dbReference type="AlphaFoldDB" id="A0A1Z4JPW1"/>
<keyword evidence="6" id="KW-1185">Reference proteome</keyword>
<dbReference type="SUPFAM" id="SSF50978">
    <property type="entry name" value="WD40 repeat-like"/>
    <property type="match status" value="2"/>
</dbReference>
<evidence type="ECO:0000256" key="3">
    <source>
        <dbReference type="PROSITE-ProRule" id="PRU00221"/>
    </source>
</evidence>
<feature type="repeat" description="WD" evidence="3">
    <location>
        <begin position="1105"/>
        <end position="1139"/>
    </location>
</feature>
<dbReference type="Proteomes" id="UP000217895">
    <property type="component" value="Chromosome"/>
</dbReference>
<dbReference type="Pfam" id="PF00400">
    <property type="entry name" value="WD40"/>
    <property type="match status" value="10"/>
</dbReference>
<dbReference type="Gene3D" id="2.130.10.10">
    <property type="entry name" value="YVTN repeat-like/Quinoprotein amine dehydrogenase"/>
    <property type="match status" value="5"/>
</dbReference>
<dbReference type="SMART" id="SM00320">
    <property type="entry name" value="WD40"/>
    <property type="match status" value="14"/>
</dbReference>
<reference evidence="5 6" key="1">
    <citation type="submission" date="2017-06" db="EMBL/GenBank/DDBJ databases">
        <title>Genome sequencing of cyanobaciteial culture collection at National Institute for Environmental Studies (NIES).</title>
        <authorList>
            <person name="Hirose Y."/>
            <person name="Shimura Y."/>
            <person name="Fujisawa T."/>
            <person name="Nakamura Y."/>
            <person name="Kawachi M."/>
        </authorList>
    </citation>
    <scope>NUCLEOTIDE SEQUENCE [LARGE SCALE GENOMIC DNA]</scope>
    <source>
        <strain evidence="5 6">NIES-2135</strain>
    </source>
</reference>
<evidence type="ECO:0000256" key="2">
    <source>
        <dbReference type="ARBA" id="ARBA00022737"/>
    </source>
</evidence>
<dbReference type="Pfam" id="PF14516">
    <property type="entry name" value="AAA_35"/>
    <property type="match status" value="1"/>
</dbReference>
<feature type="repeat" description="WD" evidence="3">
    <location>
        <begin position="613"/>
        <end position="645"/>
    </location>
</feature>
<dbReference type="CDD" id="cd00200">
    <property type="entry name" value="WD40"/>
    <property type="match status" value="2"/>
</dbReference>
<feature type="repeat" description="WD" evidence="3">
    <location>
        <begin position="983"/>
        <end position="1024"/>
    </location>
</feature>
<accession>A0A1Z4JPW1</accession>
<gene>
    <name evidence="5" type="ORF">NIES2135_56330</name>
</gene>
<feature type="repeat" description="WD" evidence="3">
    <location>
        <begin position="777"/>
        <end position="808"/>
    </location>
</feature>
<feature type="repeat" description="WD" evidence="3">
    <location>
        <begin position="818"/>
        <end position="859"/>
    </location>
</feature>
<keyword evidence="2" id="KW-0677">Repeat</keyword>
<evidence type="ECO:0000313" key="6">
    <source>
        <dbReference type="Proteomes" id="UP000217895"/>
    </source>
</evidence>
<dbReference type="Gene3D" id="3.40.50.300">
    <property type="entry name" value="P-loop containing nucleotide triphosphate hydrolases"/>
    <property type="match status" value="1"/>
</dbReference>
<dbReference type="InterPro" id="IPR020472">
    <property type="entry name" value="WD40_PAC1"/>
</dbReference>
<feature type="repeat" description="WD" evidence="3">
    <location>
        <begin position="572"/>
        <end position="603"/>
    </location>
</feature>
<proteinExistence type="predicted"/>
<dbReference type="Pfam" id="PF12894">
    <property type="entry name" value="ANAPC4_WD40"/>
    <property type="match status" value="1"/>
</dbReference>
<feature type="repeat" description="WD" evidence="3">
    <location>
        <begin position="942"/>
        <end position="974"/>
    </location>
</feature>
<sequence length="1182" mass="131941">MTLQLLNLRYQVGGSLPPDSACYVQRQADQDLYEALLAGEFCYVFNSRQMGKSSLRVRSMQRLREAGIACCTVDMTGIGVQQVSAEQWYASIAASIVSSFNLQIQFGQWWRDRAHLTFVNRLELLFEEVLLKQVQQNIVIFIDEIDSVLALKFPADDFFALIRACYDQRSEKPAFNRLSFALLGVTTPADLISNKQRTPFNIGRAIELSGFQFAEATPLLDGLSRVAKNPESVLRHILNWTGGQPFLTQKLCDLVVREVTDHDPFAIEVAQPIHISELTLEHLFHLRVIENWEAQDRPEHLRTIRDRLLSNEDQTGRLLELYQQILQSPKIPHTEDYPLFQQRHQGIAIDHRSEQIALTLSGLVEKVDGYLRIKNPIYEAVFNSNWIDRQFAKLRPYSEALNQWKQSMYLDTSRLLHGQALIDAKEWSTGKRLSDEDYRFLTASQAFQEERLRRSLEVDRAQEIAARLQLEHRNTRLQRRLLALLSAGLLTSVMLGTVAFLQYRRASRNEVNTLTSNAELLYMMGKGLDAMVVALRAREKVNALNLQDQTTLREVDRVLRQAVYTAAESNRFSAHTGSVRCVAFSPDGDFFATCSEDQTIRLWHTDGAPVATLKGHRGGIIAATFSPDGKLIATGSADNAVRLWSHDGWQVDRLLGHHGSVQSVAFSPDSSVLATASADHTVKLWTRSGALIRTLMGHQSGVNAVAFSQDGERLVTASNDQTIKLWTRDGVLLKTLTGHRDPVLSIAFSPEGEEFASVSLDDTMRIWTRDGKLIRTIQTQSDGLTSLAWSPDGQTIATVGFDKALKLWRRDGILLRTLRGHEQTIWSVAFRPNGDSILTGSADKTARLWRIANGLLTRLEGHTSDVNQVEFSPDGQQLVTASKDRSIKLWSPGGSLIRELVRNFAWKYDAKFSPNGEEVLSAGLSGSLQRWRLDRTVSAPLLTPSAEGIQSIAYSPKGDLIAAGGQDKHLRIWQKNGKLVRSLKAHEAPIQKVAFSRDQQMVATAGAEGTVKLWQVKSGRLRSTLVGHEGDISAIAFSDSLIATGSSDRTIKLWRFDGTLIRTLEGHQDNVLGLAFNPDGKIIASASLDKTVRLWKVEGALIATLSAHTEGVRSVAFHPDGGLLASASNDNTVILWNLNQVLQTDPEIAACRWVQEYLATNSALSESDRSLCWTIEPNKSRF</sequence>
<dbReference type="PRINTS" id="PR00320">
    <property type="entry name" value="GPROTEINBRPT"/>
</dbReference>
<dbReference type="PANTHER" id="PTHR44129">
    <property type="entry name" value="WD REPEAT-CONTAINING PROTEIN POP1"/>
    <property type="match status" value="1"/>
</dbReference>
<evidence type="ECO:0000259" key="4">
    <source>
        <dbReference type="Pfam" id="PF12894"/>
    </source>
</evidence>
<evidence type="ECO:0000256" key="1">
    <source>
        <dbReference type="ARBA" id="ARBA00022574"/>
    </source>
</evidence>
<dbReference type="InterPro" id="IPR036322">
    <property type="entry name" value="WD40_repeat_dom_sf"/>
</dbReference>
<dbReference type="InterPro" id="IPR050349">
    <property type="entry name" value="WD_LIS1/nudF_dynein_reg"/>
</dbReference>
<dbReference type="PROSITE" id="PS00678">
    <property type="entry name" value="WD_REPEATS_1"/>
    <property type="match status" value="1"/>
</dbReference>
<dbReference type="InterPro" id="IPR015943">
    <property type="entry name" value="WD40/YVTN_repeat-like_dom_sf"/>
</dbReference>
<feature type="repeat" description="WD" evidence="3">
    <location>
        <begin position="1025"/>
        <end position="1054"/>
    </location>
</feature>
<feature type="repeat" description="WD" evidence="3">
    <location>
        <begin position="695"/>
        <end position="726"/>
    </location>
</feature>
<evidence type="ECO:0000313" key="5">
    <source>
        <dbReference type="EMBL" id="BAY58759.1"/>
    </source>
</evidence>
<dbReference type="PROSITE" id="PS50082">
    <property type="entry name" value="WD_REPEATS_2"/>
    <property type="match status" value="13"/>
</dbReference>
<feature type="repeat" description="WD" evidence="3">
    <location>
        <begin position="736"/>
        <end position="767"/>
    </location>
</feature>
<dbReference type="InterPro" id="IPR027417">
    <property type="entry name" value="P-loop_NTPase"/>
</dbReference>
<dbReference type="InterPro" id="IPR001680">
    <property type="entry name" value="WD40_rpt"/>
</dbReference>
<dbReference type="InterPro" id="IPR024977">
    <property type="entry name" value="Apc4-like_WD40_dom"/>
</dbReference>
<dbReference type="EMBL" id="AP018203">
    <property type="protein sequence ID" value="BAY58759.1"/>
    <property type="molecule type" value="Genomic_DNA"/>
</dbReference>
<keyword evidence="1 3" id="KW-0853">WD repeat</keyword>
<organism evidence="5 6">
    <name type="scientific">Leptolyngbya boryana NIES-2135</name>
    <dbReference type="NCBI Taxonomy" id="1973484"/>
    <lineage>
        <taxon>Bacteria</taxon>
        <taxon>Bacillati</taxon>
        <taxon>Cyanobacteriota</taxon>
        <taxon>Cyanophyceae</taxon>
        <taxon>Leptolyngbyales</taxon>
        <taxon>Leptolyngbyaceae</taxon>
        <taxon>Leptolyngbya group</taxon>
        <taxon>Leptolyngbya</taxon>
    </lineage>
</organism>
<feature type="repeat" description="WD" evidence="3">
    <location>
        <begin position="859"/>
        <end position="891"/>
    </location>
</feature>
<name>A0A1Z4JPW1_LEPBY</name>
<dbReference type="SUPFAM" id="SSF52540">
    <property type="entry name" value="P-loop containing nucleoside triphosphate hydrolases"/>
    <property type="match status" value="1"/>
</dbReference>